<dbReference type="InterPro" id="IPR050259">
    <property type="entry name" value="SDR"/>
</dbReference>
<dbReference type="RefSeq" id="WP_090506313.1">
    <property type="nucleotide sequence ID" value="NZ_FNWL01000001.1"/>
</dbReference>
<evidence type="ECO:0000256" key="1">
    <source>
        <dbReference type="ARBA" id="ARBA00006484"/>
    </source>
</evidence>
<dbReference type="PRINTS" id="PR00080">
    <property type="entry name" value="SDRFAMILY"/>
</dbReference>
<dbReference type="Gene3D" id="3.40.50.720">
    <property type="entry name" value="NAD(P)-binding Rossmann-like Domain"/>
    <property type="match status" value="1"/>
</dbReference>
<dbReference type="GO" id="GO:0032787">
    <property type="term" value="P:monocarboxylic acid metabolic process"/>
    <property type="evidence" value="ECO:0007669"/>
    <property type="project" value="UniProtKB-ARBA"/>
</dbReference>
<dbReference type="InterPro" id="IPR002347">
    <property type="entry name" value="SDR_fam"/>
</dbReference>
<dbReference type="PANTHER" id="PTHR42879:SF2">
    <property type="entry name" value="3-OXOACYL-[ACYL-CARRIER-PROTEIN] REDUCTASE FABG"/>
    <property type="match status" value="1"/>
</dbReference>
<dbReference type="PRINTS" id="PR00081">
    <property type="entry name" value="GDHRDH"/>
</dbReference>
<dbReference type="Proteomes" id="UP000199112">
    <property type="component" value="Unassembled WGS sequence"/>
</dbReference>
<dbReference type="PANTHER" id="PTHR42879">
    <property type="entry name" value="3-OXOACYL-(ACYL-CARRIER-PROTEIN) REDUCTASE"/>
    <property type="match status" value="1"/>
</dbReference>
<dbReference type="PROSITE" id="PS00061">
    <property type="entry name" value="ADH_SHORT"/>
    <property type="match status" value="1"/>
</dbReference>
<dbReference type="EMBL" id="FNWL01000001">
    <property type="protein sequence ID" value="SEH13530.1"/>
    <property type="molecule type" value="Genomic_DNA"/>
</dbReference>
<dbReference type="FunFam" id="3.40.50.720:FF:000084">
    <property type="entry name" value="Short-chain dehydrogenase reductase"/>
    <property type="match status" value="1"/>
</dbReference>
<gene>
    <name evidence="2" type="ORF">SAMN04487967_1431</name>
</gene>
<dbReference type="InterPro" id="IPR020904">
    <property type="entry name" value="Sc_DH/Rdtase_CS"/>
</dbReference>
<dbReference type="CDD" id="cd05233">
    <property type="entry name" value="SDR_c"/>
    <property type="match status" value="1"/>
</dbReference>
<reference evidence="3" key="1">
    <citation type="submission" date="2016-10" db="EMBL/GenBank/DDBJ databases">
        <authorList>
            <person name="Varghese N."/>
            <person name="Submissions S."/>
        </authorList>
    </citation>
    <scope>NUCLEOTIDE SEQUENCE [LARGE SCALE GENOMIC DNA]</scope>
    <source>
        <strain evidence="3">CGMCC 1.8981</strain>
    </source>
</reference>
<evidence type="ECO:0000313" key="2">
    <source>
        <dbReference type="EMBL" id="SEH13530.1"/>
    </source>
</evidence>
<dbReference type="AlphaFoldDB" id="A0A1H6FTC1"/>
<sequence>MNIQGEIALVTGGSVGIGRLISTELASHGVTVVVADLEAEARRDTVAEIEAAGGTALETHLDLTDPDGVADTIDGVLEEVGTIDILVNNAGVAGPTAPLEETSLEAWDRTHAVNLRGAFCCTKAVIGEMKAQGDGRIVNISSASGKRAVPNRSPYTSSKAGLLGLTRTAAAEGGPHGVTANAICPGSVTGERIDDVIKKRAANSSHSPADVREEKRKETLLHSFVDPEDVAATVAYLCSDAADRVTGQALNVSGGKTID</sequence>
<dbReference type="SUPFAM" id="SSF51735">
    <property type="entry name" value="NAD(P)-binding Rossmann-fold domains"/>
    <property type="match status" value="1"/>
</dbReference>
<protein>
    <submittedName>
        <fullName evidence="2">NAD(P)-dependent dehydrogenase, short-chain alcohol dehydrogenase family</fullName>
    </submittedName>
</protein>
<proteinExistence type="inferred from homology"/>
<evidence type="ECO:0000313" key="3">
    <source>
        <dbReference type="Proteomes" id="UP000199112"/>
    </source>
</evidence>
<dbReference type="InterPro" id="IPR036291">
    <property type="entry name" value="NAD(P)-bd_dom_sf"/>
</dbReference>
<keyword evidence="3" id="KW-1185">Reference proteome</keyword>
<name>A0A1H6FTC1_9EURY</name>
<dbReference type="OrthoDB" id="7442at2157"/>
<organism evidence="2 3">
    <name type="scientific">Natronorubrum sediminis</name>
    <dbReference type="NCBI Taxonomy" id="640943"/>
    <lineage>
        <taxon>Archaea</taxon>
        <taxon>Methanobacteriati</taxon>
        <taxon>Methanobacteriota</taxon>
        <taxon>Stenosarchaea group</taxon>
        <taxon>Halobacteria</taxon>
        <taxon>Halobacteriales</taxon>
        <taxon>Natrialbaceae</taxon>
        <taxon>Natronorubrum</taxon>
    </lineage>
</organism>
<dbReference type="Pfam" id="PF13561">
    <property type="entry name" value="adh_short_C2"/>
    <property type="match status" value="1"/>
</dbReference>
<accession>A0A1H6FTC1</accession>
<comment type="similarity">
    <text evidence="1">Belongs to the short-chain dehydrogenases/reductases (SDR) family.</text>
</comment>